<dbReference type="Proteomes" id="UP000785171">
    <property type="component" value="Unassembled WGS sequence"/>
</dbReference>
<dbReference type="GO" id="GO:0005730">
    <property type="term" value="C:nucleolus"/>
    <property type="evidence" value="ECO:0007669"/>
    <property type="project" value="TreeGrafter"/>
</dbReference>
<dbReference type="CDD" id="cd12335">
    <property type="entry name" value="RRM2_SF3B4"/>
    <property type="match status" value="1"/>
</dbReference>
<comment type="caution">
    <text evidence="26">The sequence shown here is derived from an EMBL/GenBank/DDBJ whole genome shotgun (WGS) entry which is preliminary data.</text>
</comment>
<evidence type="ECO:0000256" key="17">
    <source>
        <dbReference type="ARBA" id="ARBA00023187"/>
    </source>
</evidence>
<feature type="transmembrane region" description="Helical" evidence="22">
    <location>
        <begin position="565"/>
        <end position="586"/>
    </location>
</feature>
<dbReference type="InterPro" id="IPR000504">
    <property type="entry name" value="RRM_dom"/>
</dbReference>
<dbReference type="InterPro" id="IPR012677">
    <property type="entry name" value="Nucleotide-bd_a/b_plait_sf"/>
</dbReference>
<keyword evidence="18" id="KW-0539">Nucleus</keyword>
<keyword evidence="8 22" id="KW-0812">Transmembrane</keyword>
<evidence type="ECO:0000256" key="18">
    <source>
        <dbReference type="ARBA" id="ARBA00023242"/>
    </source>
</evidence>
<keyword evidence="16 22" id="KW-0472">Membrane</keyword>
<feature type="transmembrane region" description="Helical" evidence="22">
    <location>
        <begin position="476"/>
        <end position="501"/>
    </location>
</feature>
<feature type="domain" description="RRM" evidence="23">
    <location>
        <begin position="99"/>
        <end position="178"/>
    </location>
</feature>
<feature type="transmembrane region" description="Helical" evidence="22">
    <location>
        <begin position="412"/>
        <end position="432"/>
    </location>
</feature>
<keyword evidence="17" id="KW-0508">mRNA splicing</keyword>
<dbReference type="GO" id="GO:0048026">
    <property type="term" value="P:positive regulation of mRNA splicing, via spliceosome"/>
    <property type="evidence" value="ECO:0007669"/>
    <property type="project" value="TreeGrafter"/>
</dbReference>
<dbReference type="Proteomes" id="UP000285624">
    <property type="component" value="Unassembled WGS sequence"/>
</dbReference>
<evidence type="ECO:0000256" key="13">
    <source>
        <dbReference type="ARBA" id="ARBA00022982"/>
    </source>
</evidence>
<evidence type="ECO:0000256" key="8">
    <source>
        <dbReference type="ARBA" id="ARBA00022692"/>
    </source>
</evidence>
<keyword evidence="5" id="KW-0813">Transport</keyword>
<dbReference type="Pfam" id="PF00076">
    <property type="entry name" value="RRM_1"/>
    <property type="match status" value="2"/>
</dbReference>
<dbReference type="Gene3D" id="3.30.70.330">
    <property type="match status" value="2"/>
</dbReference>
<keyword evidence="14 22" id="KW-1133">Transmembrane helix</keyword>
<dbReference type="GO" id="GO:0008380">
    <property type="term" value="P:RNA splicing"/>
    <property type="evidence" value="ECO:0007669"/>
    <property type="project" value="UniProtKB-KW"/>
</dbReference>
<dbReference type="PANTHER" id="PTHR48030">
    <property type="entry name" value="SPLICING FACTOR 3B SUBUNIT 4"/>
    <property type="match status" value="1"/>
</dbReference>
<keyword evidence="12 20" id="KW-0694">RNA-binding</keyword>
<evidence type="ECO:0000256" key="5">
    <source>
        <dbReference type="ARBA" id="ARBA00022448"/>
    </source>
</evidence>
<dbReference type="Pfam" id="PF24681">
    <property type="entry name" value="Kelch_KLHDC2_KLHL20_DRC7"/>
    <property type="match status" value="1"/>
</dbReference>
<dbReference type="InterPro" id="IPR015915">
    <property type="entry name" value="Kelch-typ_b-propeller"/>
</dbReference>
<evidence type="ECO:0000256" key="2">
    <source>
        <dbReference type="ARBA" id="ARBA00004123"/>
    </source>
</evidence>
<dbReference type="Gene3D" id="2.120.10.80">
    <property type="entry name" value="Kelch-type beta propeller"/>
    <property type="match status" value="1"/>
</dbReference>
<evidence type="ECO:0000313" key="26">
    <source>
        <dbReference type="EMBL" id="RLN85651.1"/>
    </source>
</evidence>
<protein>
    <recommendedName>
        <fullName evidence="19">Splicing factor 3B subunit 4</fullName>
    </recommendedName>
</protein>
<keyword evidence="10" id="KW-0747">Spliceosome</keyword>
<reference evidence="25" key="1">
    <citation type="journal article" date="2015" name="Genom Data">
        <title>Genome sequences of six Phytophthora species associated with forests in New Zealand.</title>
        <authorList>
            <person name="Studholme D.J."/>
            <person name="McDougal R.L."/>
            <person name="Sambles C."/>
            <person name="Hansen E."/>
            <person name="Hardy G."/>
            <person name="Grant M."/>
            <person name="Ganley R.J."/>
            <person name="Williams N.M."/>
        </authorList>
    </citation>
    <scope>NUCLEOTIDE SEQUENCE</scope>
    <source>
        <strain evidence="25">NZFS 2646</strain>
    </source>
</reference>
<accession>A0A421H2T5</accession>
<dbReference type="SMART" id="SM00665">
    <property type="entry name" value="B561"/>
    <property type="match status" value="1"/>
</dbReference>
<evidence type="ECO:0000256" key="21">
    <source>
        <dbReference type="SAM" id="MobiDB-lite"/>
    </source>
</evidence>
<dbReference type="SMART" id="SM00360">
    <property type="entry name" value="RRM"/>
    <property type="match status" value="2"/>
</dbReference>
<evidence type="ECO:0000256" key="7">
    <source>
        <dbReference type="ARBA" id="ARBA00022664"/>
    </source>
</evidence>
<feature type="transmembrane region" description="Helical" evidence="22">
    <location>
        <begin position="444"/>
        <end position="464"/>
    </location>
</feature>
<evidence type="ECO:0000256" key="14">
    <source>
        <dbReference type="ARBA" id="ARBA00022989"/>
    </source>
</evidence>
<dbReference type="InterPro" id="IPR052084">
    <property type="entry name" value="SF3B4_spliceosome_assoc"/>
</dbReference>
<dbReference type="InterPro" id="IPR034158">
    <property type="entry name" value="SF3B4_RRM1"/>
</dbReference>
<evidence type="ECO:0000256" key="11">
    <source>
        <dbReference type="ARBA" id="ARBA00022737"/>
    </source>
</evidence>
<dbReference type="SUPFAM" id="SSF117281">
    <property type="entry name" value="Kelch motif"/>
    <property type="match status" value="1"/>
</dbReference>
<evidence type="ECO:0000256" key="19">
    <source>
        <dbReference type="ARBA" id="ARBA00070533"/>
    </source>
</evidence>
<reference evidence="26 27" key="2">
    <citation type="submission" date="2018-07" db="EMBL/GenBank/DDBJ databases">
        <title>Genome sequencing of oomycete isolates from Chile give support for New Zealand origin for Phytophthora kernoviae and make available the first Nothophytophthora sp. genome.</title>
        <authorList>
            <person name="Studholme D.J."/>
            <person name="Sanfuentes E."/>
            <person name="Panda P."/>
            <person name="Hill R."/>
            <person name="Sambles C."/>
            <person name="Grant M."/>
            <person name="Williams N.M."/>
            <person name="Mcdougal R.L."/>
        </authorList>
    </citation>
    <scope>NUCLEOTIDE SEQUENCE [LARGE SCALE GENOMIC DNA]</scope>
    <source>
        <strain evidence="26">Chile4</strain>
    </source>
</reference>
<evidence type="ECO:0000256" key="16">
    <source>
        <dbReference type="ARBA" id="ARBA00023136"/>
    </source>
</evidence>
<sequence length="617" mass="66636">MSAAIEQRNQDATVYVGNLDDRVSEELLWELMLQAGSVCNVHMPRDKVTGSHQNYGFVEFRTEECSEYAVKVLNMIQLFGKVIRVKKASQDKKNLDVGANLFLGNLDPEVDEKLLYDTFSAFGGIIETPKVMRDPDTKLSRGFGFVSFDSFEAADLAIECMNGQYLCNRQVVVQYAYKKDSQNERHGSEAERLLAQRNPNKLKPHTLFAFTNQGGGAPSNGAPMQAPPPPPMGGLQFNGAQGAGYMGMGMVGESGSIYLIGGANREGTSFGDVHRFDFDTRKWTLVKLSGDNLPPRSGHSAVAIGTEIYVFGGLDAKEGATKSLCFGGFDGGQICGDCCRYSDEEESWLPVDLAKSTDKQQALPAVVVVLVGCWMGAGLTSYSPQGGAVISKSTAGFSWTHGDGRVFNWHPLLMSFGFIFCSSQAALAYTSLPFSHAVNKRIHLSLHALGFLSAVVGTIAVFRFHNEHGIINLYSLHSWLGLGVLILFAGHYAASFAIFFYPGAKQEVRSATSPYHIGLGLAILGLVAATVETGILEKLGFNGSCNVNGELNGEQVKGYMAPDCVLGNIIGLLVALSLITLIATIWHAKHKPEKPKGDETTPLLSGDSSDEKTEVLV</sequence>
<dbReference type="GO" id="GO:0016020">
    <property type="term" value="C:membrane"/>
    <property type="evidence" value="ECO:0007669"/>
    <property type="project" value="UniProtKB-SubCell"/>
</dbReference>
<organism evidence="26 27">
    <name type="scientific">Phytophthora kernoviae</name>
    <dbReference type="NCBI Taxonomy" id="325452"/>
    <lineage>
        <taxon>Eukaryota</taxon>
        <taxon>Sar</taxon>
        <taxon>Stramenopiles</taxon>
        <taxon>Oomycota</taxon>
        <taxon>Peronosporomycetes</taxon>
        <taxon>Peronosporales</taxon>
        <taxon>Peronosporaceae</taxon>
        <taxon>Phytophthora</taxon>
    </lineage>
</organism>
<dbReference type="GO" id="GO:0046872">
    <property type="term" value="F:metal ion binding"/>
    <property type="evidence" value="ECO:0007669"/>
    <property type="project" value="UniProtKB-KW"/>
</dbReference>
<dbReference type="PROSITE" id="PS50102">
    <property type="entry name" value="RRM"/>
    <property type="match status" value="2"/>
</dbReference>
<reference evidence="25" key="3">
    <citation type="submission" date="2020-06" db="EMBL/GenBank/DDBJ databases">
        <authorList>
            <person name="Studholme D.J."/>
        </authorList>
    </citation>
    <scope>NUCLEOTIDE SEQUENCE</scope>
    <source>
        <strain evidence="25">NZFS 2646</strain>
    </source>
</reference>
<dbReference type="EMBL" id="MBDN02000006">
    <property type="protein sequence ID" value="RLN85651.1"/>
    <property type="molecule type" value="Genomic_DNA"/>
</dbReference>
<dbReference type="CDD" id="cd12334">
    <property type="entry name" value="RRM1_SF3B4"/>
    <property type="match status" value="1"/>
</dbReference>
<evidence type="ECO:0000256" key="12">
    <source>
        <dbReference type="ARBA" id="ARBA00022884"/>
    </source>
</evidence>
<feature type="domain" description="Cytochrome b561" evidence="24">
    <location>
        <begin position="359"/>
        <end position="586"/>
    </location>
</feature>
<evidence type="ECO:0000259" key="23">
    <source>
        <dbReference type="PROSITE" id="PS50102"/>
    </source>
</evidence>
<dbReference type="GO" id="GO:0003723">
    <property type="term" value="F:RNA binding"/>
    <property type="evidence" value="ECO:0007669"/>
    <property type="project" value="UniProtKB-UniRule"/>
</dbReference>
<keyword evidence="15" id="KW-0408">Iron</keyword>
<dbReference type="AlphaFoldDB" id="A0A421H2T5"/>
<dbReference type="Pfam" id="PF03188">
    <property type="entry name" value="Cytochrom_B561"/>
    <property type="match status" value="1"/>
</dbReference>
<evidence type="ECO:0000256" key="1">
    <source>
        <dbReference type="ARBA" id="ARBA00001970"/>
    </source>
</evidence>
<keyword evidence="9" id="KW-0479">Metal-binding</keyword>
<evidence type="ECO:0000256" key="20">
    <source>
        <dbReference type="PROSITE-ProRule" id="PRU00176"/>
    </source>
</evidence>
<keyword evidence="7" id="KW-0507">mRNA processing</keyword>
<dbReference type="EMBL" id="JPWV03000005">
    <property type="protein sequence ID" value="KAG2532211.1"/>
    <property type="molecule type" value="Genomic_DNA"/>
</dbReference>
<dbReference type="Gene3D" id="1.20.120.1770">
    <property type="match status" value="1"/>
</dbReference>
<dbReference type="PROSITE" id="PS50939">
    <property type="entry name" value="CYTOCHROME_B561"/>
    <property type="match status" value="1"/>
</dbReference>
<evidence type="ECO:0000256" key="6">
    <source>
        <dbReference type="ARBA" id="ARBA00022617"/>
    </source>
</evidence>
<dbReference type="GO" id="GO:0071011">
    <property type="term" value="C:precatalytic spliceosome"/>
    <property type="evidence" value="ECO:0007669"/>
    <property type="project" value="TreeGrafter"/>
</dbReference>
<evidence type="ECO:0000256" key="10">
    <source>
        <dbReference type="ARBA" id="ARBA00022728"/>
    </source>
</evidence>
<evidence type="ECO:0000256" key="22">
    <source>
        <dbReference type="SAM" id="Phobius"/>
    </source>
</evidence>
<evidence type="ECO:0000259" key="24">
    <source>
        <dbReference type="PROSITE" id="PS50939"/>
    </source>
</evidence>
<comment type="subcellular location">
    <subcellularLocation>
        <location evidence="3">Membrane</location>
        <topology evidence="3">Multi-pass membrane protein</topology>
    </subcellularLocation>
    <subcellularLocation>
        <location evidence="2">Nucleus</location>
    </subcellularLocation>
</comment>
<proteinExistence type="inferred from homology"/>
<dbReference type="InterPro" id="IPR006593">
    <property type="entry name" value="Cyt_b561/ferric_Rdtase_TM"/>
</dbReference>
<feature type="transmembrane region" description="Helical" evidence="22">
    <location>
        <begin position="362"/>
        <end position="382"/>
    </location>
</feature>
<feature type="region of interest" description="Disordered" evidence="21">
    <location>
        <begin position="592"/>
        <end position="617"/>
    </location>
</feature>
<dbReference type="PANTHER" id="PTHR48030:SF3">
    <property type="entry name" value="SPLICING FACTOR 3B SUBUNIT 4"/>
    <property type="match status" value="1"/>
</dbReference>
<dbReference type="InterPro" id="IPR034159">
    <property type="entry name" value="SF3B4_RRM2"/>
</dbReference>
<evidence type="ECO:0000256" key="3">
    <source>
        <dbReference type="ARBA" id="ARBA00004141"/>
    </source>
</evidence>
<dbReference type="STRING" id="325452.A0A421H2T5"/>
<keyword evidence="6" id="KW-0349">Heme</keyword>
<dbReference type="GO" id="GO:0006397">
    <property type="term" value="P:mRNA processing"/>
    <property type="evidence" value="ECO:0007669"/>
    <property type="project" value="UniProtKB-KW"/>
</dbReference>
<dbReference type="SUPFAM" id="SSF54928">
    <property type="entry name" value="RNA-binding domain, RBD"/>
    <property type="match status" value="1"/>
</dbReference>
<evidence type="ECO:0000256" key="9">
    <source>
        <dbReference type="ARBA" id="ARBA00022723"/>
    </source>
</evidence>
<name>A0A421H2T5_9STRA</name>
<feature type="domain" description="RRM" evidence="23">
    <location>
        <begin position="12"/>
        <end position="90"/>
    </location>
</feature>
<evidence type="ECO:0000313" key="25">
    <source>
        <dbReference type="EMBL" id="KAG2532211.1"/>
    </source>
</evidence>
<keyword evidence="13" id="KW-0249">Electron transport</keyword>
<evidence type="ECO:0000256" key="15">
    <source>
        <dbReference type="ARBA" id="ARBA00023004"/>
    </source>
</evidence>
<dbReference type="InterPro" id="IPR035979">
    <property type="entry name" value="RBD_domain_sf"/>
</dbReference>
<keyword evidence="27" id="KW-1185">Reference proteome</keyword>
<gene>
    <name evidence="26" type="ORF">BBO99_00000421</name>
    <name evidence="25" type="ORF">JM16_000472</name>
</gene>
<evidence type="ECO:0000256" key="4">
    <source>
        <dbReference type="ARBA" id="ARBA00008363"/>
    </source>
</evidence>
<dbReference type="FunFam" id="3.30.70.330:FF:000059">
    <property type="entry name" value="splicing factor 3B subunit 4"/>
    <property type="match status" value="1"/>
</dbReference>
<dbReference type="FunFam" id="3.30.70.330:FF:000505">
    <property type="entry name" value="Splicing factor 3B subunit 4"/>
    <property type="match status" value="1"/>
</dbReference>
<feature type="transmembrane region" description="Helical" evidence="22">
    <location>
        <begin position="513"/>
        <end position="531"/>
    </location>
</feature>
<keyword evidence="11" id="KW-0677">Repeat</keyword>
<comment type="cofactor">
    <cofactor evidence="1">
        <name>heme b</name>
        <dbReference type="ChEBI" id="CHEBI:60344"/>
    </cofactor>
</comment>
<dbReference type="FunFam" id="1.20.120.1770:FF:000001">
    <property type="entry name" value="Cytochrome b reductase 1"/>
    <property type="match status" value="1"/>
</dbReference>
<comment type="similarity">
    <text evidence="4">Belongs to the SF3B4 family.</text>
</comment>
<evidence type="ECO:0000313" key="27">
    <source>
        <dbReference type="Proteomes" id="UP000285624"/>
    </source>
</evidence>